<accession>A0A9W5INL9</accession>
<comment type="caution">
    <text evidence="1">The sequence shown here is derived from an EMBL/GenBank/DDBJ whole genome shotgun (WGS) entry which is preliminary data.</text>
</comment>
<name>A0A9W5INL9_NEISU</name>
<dbReference type="EMBL" id="ACEO02000020">
    <property type="protein sequence ID" value="EFC50972.1"/>
    <property type="molecule type" value="Genomic_DNA"/>
</dbReference>
<reference evidence="1 2" key="1">
    <citation type="submission" date="2010-01" db="EMBL/GenBank/DDBJ databases">
        <authorList>
            <person name="Weinstock G."/>
            <person name="Sodergren E."/>
            <person name="Clifton S."/>
            <person name="Fulton L."/>
            <person name="Fulton B."/>
            <person name="Courtney L."/>
            <person name="Fronick C."/>
            <person name="Harrison M."/>
            <person name="Strong C."/>
            <person name="Farmer C."/>
            <person name="Delahaunty K."/>
            <person name="Markovic C."/>
            <person name="Hall O."/>
            <person name="Minx P."/>
            <person name="Tomlinson C."/>
            <person name="Mitreva M."/>
            <person name="Nelson J."/>
            <person name="Hou S."/>
            <person name="Wollam A."/>
            <person name="Pepin K.H."/>
            <person name="Johnson M."/>
            <person name="Bhonagiri V."/>
            <person name="Nash W.E."/>
            <person name="Warren W."/>
            <person name="Chinwalla A."/>
            <person name="Mardis E.R."/>
            <person name="Wilson R.K."/>
        </authorList>
    </citation>
    <scope>NUCLEOTIDE SEQUENCE [LARGE SCALE GENOMIC DNA]</scope>
    <source>
        <strain evidence="1 2">NJ9703</strain>
    </source>
</reference>
<evidence type="ECO:0000313" key="2">
    <source>
        <dbReference type="Proteomes" id="UP000004621"/>
    </source>
</evidence>
<dbReference type="AlphaFoldDB" id="A0A9W5INL9"/>
<feature type="non-terminal residue" evidence="1">
    <location>
        <position position="1"/>
    </location>
</feature>
<organism evidence="1 2">
    <name type="scientific">Neisseria subflava NJ9703</name>
    <dbReference type="NCBI Taxonomy" id="546268"/>
    <lineage>
        <taxon>Bacteria</taxon>
        <taxon>Pseudomonadati</taxon>
        <taxon>Pseudomonadota</taxon>
        <taxon>Betaproteobacteria</taxon>
        <taxon>Neisseriales</taxon>
        <taxon>Neisseriaceae</taxon>
        <taxon>Neisseria</taxon>
    </lineage>
</organism>
<sequence length="47" mass="5181">GTKMKVGIIGPQGLKYPGGSLQFIVHSEEVQKVKSKKLKERESVRNA</sequence>
<dbReference type="Proteomes" id="UP000004621">
    <property type="component" value="Unassembled WGS sequence"/>
</dbReference>
<proteinExistence type="predicted"/>
<evidence type="ECO:0000313" key="1">
    <source>
        <dbReference type="EMBL" id="EFC50972.1"/>
    </source>
</evidence>
<protein>
    <submittedName>
        <fullName evidence="1">Uncharacterized protein</fullName>
    </submittedName>
</protein>
<gene>
    <name evidence="1" type="ORF">NEISUBOT_05622</name>
</gene>